<feature type="compositionally biased region" description="Polar residues" evidence="1">
    <location>
        <begin position="80"/>
        <end position="89"/>
    </location>
</feature>
<name>A0AAN8F4Q9_TRICO</name>
<protein>
    <submittedName>
        <fullName evidence="2">Uncharacterized protein</fullName>
    </submittedName>
</protein>
<evidence type="ECO:0000313" key="3">
    <source>
        <dbReference type="Proteomes" id="UP001331761"/>
    </source>
</evidence>
<feature type="compositionally biased region" description="Polar residues" evidence="1">
    <location>
        <begin position="55"/>
        <end position="72"/>
    </location>
</feature>
<reference evidence="2 3" key="1">
    <citation type="submission" date="2019-10" db="EMBL/GenBank/DDBJ databases">
        <title>Assembly and Annotation for the nematode Trichostrongylus colubriformis.</title>
        <authorList>
            <person name="Martin J."/>
        </authorList>
    </citation>
    <scope>NUCLEOTIDE SEQUENCE [LARGE SCALE GENOMIC DNA]</scope>
    <source>
        <strain evidence="2">G859</strain>
        <tissue evidence="2">Whole worm</tissue>
    </source>
</reference>
<evidence type="ECO:0000256" key="1">
    <source>
        <dbReference type="SAM" id="MobiDB-lite"/>
    </source>
</evidence>
<dbReference type="EMBL" id="WIXE01015766">
    <property type="protein sequence ID" value="KAK5973211.1"/>
    <property type="molecule type" value="Genomic_DNA"/>
</dbReference>
<comment type="caution">
    <text evidence="2">The sequence shown here is derived from an EMBL/GenBank/DDBJ whole genome shotgun (WGS) entry which is preliminary data.</text>
</comment>
<gene>
    <name evidence="2" type="ORF">GCK32_020252</name>
</gene>
<organism evidence="2 3">
    <name type="scientific">Trichostrongylus colubriformis</name>
    <name type="common">Black scour worm</name>
    <dbReference type="NCBI Taxonomy" id="6319"/>
    <lineage>
        <taxon>Eukaryota</taxon>
        <taxon>Metazoa</taxon>
        <taxon>Ecdysozoa</taxon>
        <taxon>Nematoda</taxon>
        <taxon>Chromadorea</taxon>
        <taxon>Rhabditida</taxon>
        <taxon>Rhabditina</taxon>
        <taxon>Rhabditomorpha</taxon>
        <taxon>Strongyloidea</taxon>
        <taxon>Trichostrongylidae</taxon>
        <taxon>Trichostrongylus</taxon>
    </lineage>
</organism>
<evidence type="ECO:0000313" key="2">
    <source>
        <dbReference type="EMBL" id="KAK5973211.1"/>
    </source>
</evidence>
<dbReference type="Proteomes" id="UP001331761">
    <property type="component" value="Unassembled WGS sequence"/>
</dbReference>
<dbReference type="AlphaFoldDB" id="A0AAN8F4Q9"/>
<proteinExistence type="predicted"/>
<feature type="region of interest" description="Disordered" evidence="1">
    <location>
        <begin position="25"/>
        <end position="97"/>
    </location>
</feature>
<feature type="non-terminal residue" evidence="2">
    <location>
        <position position="1"/>
    </location>
</feature>
<sequence length="125" mass="13838">GPLDESPYSTPFFPYWTAQKFSSSKVESVISPSGKPRGTKITTSEKSFWMPTGAGHSTSTPYSVAVSSTPSGQDAKAASQPHTKSTGSDVKSRPRDVYELRRQLERMRANEISVGMQVRQRPDWR</sequence>
<accession>A0AAN8F4Q9</accession>
<keyword evidence="3" id="KW-1185">Reference proteome</keyword>